<dbReference type="PANTHER" id="PTHR45138">
    <property type="entry name" value="REGULATORY COMPONENTS OF SENSORY TRANSDUCTION SYSTEM"/>
    <property type="match status" value="1"/>
</dbReference>
<feature type="domain" description="GGDEF" evidence="2">
    <location>
        <begin position="205"/>
        <end position="338"/>
    </location>
</feature>
<dbReference type="NCBIfam" id="TIGR00254">
    <property type="entry name" value="GGDEF"/>
    <property type="match status" value="1"/>
</dbReference>
<keyword evidence="1" id="KW-0472">Membrane</keyword>
<keyword evidence="1" id="KW-0812">Transmembrane</keyword>
<dbReference type="GO" id="GO:1902201">
    <property type="term" value="P:negative regulation of bacterial-type flagellum-dependent cell motility"/>
    <property type="evidence" value="ECO:0007669"/>
    <property type="project" value="TreeGrafter"/>
</dbReference>
<dbReference type="InterPro" id="IPR050469">
    <property type="entry name" value="Diguanylate_Cyclase"/>
</dbReference>
<protein>
    <recommendedName>
        <fullName evidence="2">GGDEF domain-containing protein</fullName>
    </recommendedName>
</protein>
<dbReference type="PROSITE" id="PS50887">
    <property type="entry name" value="GGDEF"/>
    <property type="match status" value="1"/>
</dbReference>
<dbReference type="Pfam" id="PF00990">
    <property type="entry name" value="GGDEF"/>
    <property type="match status" value="1"/>
</dbReference>
<dbReference type="CDD" id="cd01949">
    <property type="entry name" value="GGDEF"/>
    <property type="match status" value="1"/>
</dbReference>
<dbReference type="GO" id="GO:0052621">
    <property type="term" value="F:diguanylate cyclase activity"/>
    <property type="evidence" value="ECO:0007669"/>
    <property type="project" value="TreeGrafter"/>
</dbReference>
<dbReference type="FunFam" id="3.30.70.270:FF:000001">
    <property type="entry name" value="Diguanylate cyclase domain protein"/>
    <property type="match status" value="1"/>
</dbReference>
<keyword evidence="1" id="KW-1133">Transmembrane helix</keyword>
<dbReference type="InterPro" id="IPR043128">
    <property type="entry name" value="Rev_trsase/Diguanyl_cyclase"/>
</dbReference>
<dbReference type="AlphaFoldDB" id="A0A3B1DJJ0"/>
<gene>
    <name evidence="3" type="ORF">MNBD_UNCLBAC01-1831</name>
</gene>
<dbReference type="PANTHER" id="PTHR45138:SF9">
    <property type="entry name" value="DIGUANYLATE CYCLASE DGCM-RELATED"/>
    <property type="match status" value="1"/>
</dbReference>
<dbReference type="GO" id="GO:0005886">
    <property type="term" value="C:plasma membrane"/>
    <property type="evidence" value="ECO:0007669"/>
    <property type="project" value="TreeGrafter"/>
</dbReference>
<reference evidence="3" key="1">
    <citation type="submission" date="2018-06" db="EMBL/GenBank/DDBJ databases">
        <authorList>
            <person name="Zhirakovskaya E."/>
        </authorList>
    </citation>
    <scope>NUCLEOTIDE SEQUENCE</scope>
</reference>
<dbReference type="EMBL" id="UOGJ01000113">
    <property type="protein sequence ID" value="VAX36933.1"/>
    <property type="molecule type" value="Genomic_DNA"/>
</dbReference>
<evidence type="ECO:0000259" key="2">
    <source>
        <dbReference type="PROSITE" id="PS50887"/>
    </source>
</evidence>
<sequence length="341" mass="40041">MNITVFFAISIVFYIVVVIRLTRRWVSRIILKMESEVLLSQRKMEGFVEKKKKIFRCKKNIEDEAFEMFTLYEMTKDITKSLNEEEAFIIFKKKLREHIAFEHCQFFDAMSKEVKSIEKAGDSFVFMLKEKRKRIGYLVVDGLVQKDKDKFMILAHQFALALRRVQLYREIEQIAITDSLTGVYTRLHIMERLSEELGRSKIRKIKMSFLMIDVDFFKRFNDEYGHLTGDQILREVGSIIRKNIREIDVAGRYGGEEFCVVLPDTDKEGAHYAAERIRLAMEEAIIKAYDMSIKATLSIGTATFPEDAKKMDEMVDKADWALYRAKKQGRNRVCLFGLYED</sequence>
<evidence type="ECO:0000256" key="1">
    <source>
        <dbReference type="SAM" id="Phobius"/>
    </source>
</evidence>
<dbReference type="InterPro" id="IPR029787">
    <property type="entry name" value="Nucleotide_cyclase"/>
</dbReference>
<dbReference type="GO" id="GO:0043709">
    <property type="term" value="P:cell adhesion involved in single-species biofilm formation"/>
    <property type="evidence" value="ECO:0007669"/>
    <property type="project" value="TreeGrafter"/>
</dbReference>
<proteinExistence type="predicted"/>
<dbReference type="SMART" id="SM00267">
    <property type="entry name" value="GGDEF"/>
    <property type="match status" value="1"/>
</dbReference>
<feature type="transmembrane region" description="Helical" evidence="1">
    <location>
        <begin position="6"/>
        <end position="23"/>
    </location>
</feature>
<accession>A0A3B1DJJ0</accession>
<dbReference type="SUPFAM" id="SSF55073">
    <property type="entry name" value="Nucleotide cyclase"/>
    <property type="match status" value="1"/>
</dbReference>
<dbReference type="Gene3D" id="3.30.70.270">
    <property type="match status" value="1"/>
</dbReference>
<dbReference type="InterPro" id="IPR000160">
    <property type="entry name" value="GGDEF_dom"/>
</dbReference>
<organism evidence="3">
    <name type="scientific">hydrothermal vent metagenome</name>
    <dbReference type="NCBI Taxonomy" id="652676"/>
    <lineage>
        <taxon>unclassified sequences</taxon>
        <taxon>metagenomes</taxon>
        <taxon>ecological metagenomes</taxon>
    </lineage>
</organism>
<evidence type="ECO:0000313" key="3">
    <source>
        <dbReference type="EMBL" id="VAX36933.1"/>
    </source>
</evidence>
<name>A0A3B1DJJ0_9ZZZZ</name>